<dbReference type="InterPro" id="IPR003728">
    <property type="entry name" value="Ribosome_maturation_RimP"/>
</dbReference>
<dbReference type="GO" id="GO:0005829">
    <property type="term" value="C:cytosol"/>
    <property type="evidence" value="ECO:0007669"/>
    <property type="project" value="TreeGrafter"/>
</dbReference>
<proteinExistence type="inferred from homology"/>
<dbReference type="GO" id="GO:0000028">
    <property type="term" value="P:ribosomal small subunit assembly"/>
    <property type="evidence" value="ECO:0007669"/>
    <property type="project" value="TreeGrafter"/>
</dbReference>
<dbReference type="EMBL" id="CP015518">
    <property type="protein sequence ID" value="APG25892.1"/>
    <property type="molecule type" value="Genomic_DNA"/>
</dbReference>
<gene>
    <name evidence="3" type="primary">rimP</name>
    <name evidence="6" type="ORF">A7E75_13380</name>
</gene>
<organism evidence="6 7">
    <name type="scientific">Syntrophotalea acetylenica</name>
    <name type="common">Pelobacter acetylenicus</name>
    <dbReference type="NCBI Taxonomy" id="29542"/>
    <lineage>
        <taxon>Bacteria</taxon>
        <taxon>Pseudomonadati</taxon>
        <taxon>Thermodesulfobacteriota</taxon>
        <taxon>Desulfuromonadia</taxon>
        <taxon>Desulfuromonadales</taxon>
        <taxon>Syntrophotaleaceae</taxon>
        <taxon>Syntrophotalea</taxon>
    </lineage>
</organism>
<keyword evidence="1 3" id="KW-0963">Cytoplasm</keyword>
<dbReference type="CDD" id="cd01734">
    <property type="entry name" value="YlxS_C"/>
    <property type="match status" value="1"/>
</dbReference>
<dbReference type="Gene3D" id="2.30.30.180">
    <property type="entry name" value="Ribosome maturation factor RimP, C-terminal domain"/>
    <property type="match status" value="1"/>
</dbReference>
<protein>
    <recommendedName>
        <fullName evidence="3">Ribosome maturation factor RimP</fullName>
    </recommendedName>
</protein>
<evidence type="ECO:0000259" key="4">
    <source>
        <dbReference type="Pfam" id="PF02576"/>
    </source>
</evidence>
<comment type="function">
    <text evidence="3">Required for maturation of 30S ribosomal subunits.</text>
</comment>
<dbReference type="Proteomes" id="UP000182264">
    <property type="component" value="Chromosome"/>
</dbReference>
<feature type="domain" description="Ribosome maturation factor RimP C-terminal" evidence="5">
    <location>
        <begin position="88"/>
        <end position="162"/>
    </location>
</feature>
<dbReference type="OrthoDB" id="9805006at2"/>
<dbReference type="SUPFAM" id="SSF75420">
    <property type="entry name" value="YhbC-like, N-terminal domain"/>
    <property type="match status" value="1"/>
</dbReference>
<dbReference type="GO" id="GO:0006412">
    <property type="term" value="P:translation"/>
    <property type="evidence" value="ECO:0007669"/>
    <property type="project" value="TreeGrafter"/>
</dbReference>
<dbReference type="SUPFAM" id="SSF74942">
    <property type="entry name" value="YhbC-like, C-terminal domain"/>
    <property type="match status" value="1"/>
</dbReference>
<dbReference type="Pfam" id="PF17384">
    <property type="entry name" value="DUF150_C"/>
    <property type="match status" value="1"/>
</dbReference>
<dbReference type="InterPro" id="IPR028989">
    <property type="entry name" value="RimP_N"/>
</dbReference>
<sequence>MKQEAVVEKIRALVLPVLEAKGRELVDVEYSREGQGWVLRLYIDEPGGVTLDSCVEVSREVSVLLEVEDPIETAYNLEVSSPGLDRPLTRPADYDRFAGRLVRVKSRVPMELDDKGRGRKTFVGILVGLRDGNVVIDLEDKKGYRVEIPLEDVAKANLEIKF</sequence>
<dbReference type="PANTHER" id="PTHR33867">
    <property type="entry name" value="RIBOSOME MATURATION FACTOR RIMP"/>
    <property type="match status" value="1"/>
</dbReference>
<dbReference type="RefSeq" id="WP_072287739.1">
    <property type="nucleotide sequence ID" value="NZ_CP015455.1"/>
</dbReference>
<comment type="subcellular location">
    <subcellularLocation>
        <location evidence="3">Cytoplasm</location>
    </subcellularLocation>
</comment>
<dbReference type="AlphaFoldDB" id="A0A1L3GIY5"/>
<dbReference type="STRING" id="29542.A6070_07410"/>
<dbReference type="Gene3D" id="3.30.300.70">
    <property type="entry name" value="RimP-like superfamily, N-terminal"/>
    <property type="match status" value="1"/>
</dbReference>
<dbReference type="InterPro" id="IPR035956">
    <property type="entry name" value="RimP_N_sf"/>
</dbReference>
<reference evidence="6 7" key="1">
    <citation type="journal article" date="2017" name="Genome Announc.">
        <title>Complete Genome Sequences of Two Acetylene-Fermenting Pelobacter acetylenicus Strains.</title>
        <authorList>
            <person name="Sutton J.M."/>
            <person name="Baesman S.M."/>
            <person name="Fierst J.L."/>
            <person name="Poret-Peterson A.T."/>
            <person name="Oremland R.S."/>
            <person name="Dunlap D.S."/>
            <person name="Akob D.M."/>
        </authorList>
    </citation>
    <scope>NUCLEOTIDE SEQUENCE [LARGE SCALE GENOMIC DNA]</scope>
    <source>
        <strain evidence="6 7">DSM 3247</strain>
    </source>
</reference>
<dbReference type="InterPro" id="IPR036847">
    <property type="entry name" value="RimP_C_sf"/>
</dbReference>
<evidence type="ECO:0000256" key="2">
    <source>
        <dbReference type="ARBA" id="ARBA00022517"/>
    </source>
</evidence>
<name>A0A1L3GIY5_SYNAC</name>
<evidence type="ECO:0000313" key="7">
    <source>
        <dbReference type="Proteomes" id="UP000182264"/>
    </source>
</evidence>
<feature type="domain" description="Ribosome maturation factor RimP N-terminal" evidence="4">
    <location>
        <begin position="14"/>
        <end position="85"/>
    </location>
</feature>
<dbReference type="KEGG" id="pace:A6070_07410"/>
<dbReference type="Pfam" id="PF02576">
    <property type="entry name" value="RimP_N"/>
    <property type="match status" value="1"/>
</dbReference>
<evidence type="ECO:0000256" key="1">
    <source>
        <dbReference type="ARBA" id="ARBA00022490"/>
    </source>
</evidence>
<comment type="similarity">
    <text evidence="3">Belongs to the RimP family.</text>
</comment>
<evidence type="ECO:0000313" key="6">
    <source>
        <dbReference type="EMBL" id="APG25892.1"/>
    </source>
</evidence>
<evidence type="ECO:0000256" key="3">
    <source>
        <dbReference type="HAMAP-Rule" id="MF_01077"/>
    </source>
</evidence>
<dbReference type="FunFam" id="3.30.300.70:FF:000001">
    <property type="entry name" value="Ribosome maturation factor RimP"/>
    <property type="match status" value="1"/>
</dbReference>
<dbReference type="HAMAP" id="MF_01077">
    <property type="entry name" value="RimP"/>
    <property type="match status" value="1"/>
</dbReference>
<dbReference type="InterPro" id="IPR028998">
    <property type="entry name" value="RimP_C"/>
</dbReference>
<keyword evidence="2 3" id="KW-0690">Ribosome biogenesis</keyword>
<accession>A0A1L3GIY5</accession>
<dbReference type="PANTHER" id="PTHR33867:SF1">
    <property type="entry name" value="RIBOSOME MATURATION FACTOR RIMP"/>
    <property type="match status" value="1"/>
</dbReference>
<keyword evidence="7" id="KW-1185">Reference proteome</keyword>
<evidence type="ECO:0000259" key="5">
    <source>
        <dbReference type="Pfam" id="PF17384"/>
    </source>
</evidence>